<evidence type="ECO:0000313" key="3">
    <source>
        <dbReference type="Proteomes" id="UP000291343"/>
    </source>
</evidence>
<name>A0A482XLE3_LAOST</name>
<keyword evidence="3" id="KW-1185">Reference proteome</keyword>
<comment type="caution">
    <text evidence="2">The sequence shown here is derived from an EMBL/GenBank/DDBJ whole genome shotgun (WGS) entry which is preliminary data.</text>
</comment>
<keyword evidence="1" id="KW-1133">Transmembrane helix</keyword>
<evidence type="ECO:0000256" key="1">
    <source>
        <dbReference type="SAM" id="Phobius"/>
    </source>
</evidence>
<keyword evidence="1" id="KW-0472">Membrane</keyword>
<accession>A0A482XLE3</accession>
<dbReference type="PANTHER" id="PTHR11161:SF72">
    <property type="entry name" value="FI21449P1"/>
    <property type="match status" value="1"/>
</dbReference>
<dbReference type="PANTHER" id="PTHR11161">
    <property type="entry name" value="O-ACYLTRANSFERASE"/>
    <property type="match status" value="1"/>
</dbReference>
<organism evidence="2 3">
    <name type="scientific">Laodelphax striatellus</name>
    <name type="common">Small brown planthopper</name>
    <name type="synonym">Delphax striatella</name>
    <dbReference type="NCBI Taxonomy" id="195883"/>
    <lineage>
        <taxon>Eukaryota</taxon>
        <taxon>Metazoa</taxon>
        <taxon>Ecdysozoa</taxon>
        <taxon>Arthropoda</taxon>
        <taxon>Hexapoda</taxon>
        <taxon>Insecta</taxon>
        <taxon>Pterygota</taxon>
        <taxon>Neoptera</taxon>
        <taxon>Paraneoptera</taxon>
        <taxon>Hemiptera</taxon>
        <taxon>Auchenorrhyncha</taxon>
        <taxon>Fulgoroidea</taxon>
        <taxon>Delphacidae</taxon>
        <taxon>Criomorphinae</taxon>
        <taxon>Laodelphax</taxon>
    </lineage>
</organism>
<dbReference type="InterPro" id="IPR052728">
    <property type="entry name" value="O2_lipid_transport_reg"/>
</dbReference>
<reference evidence="2 3" key="1">
    <citation type="journal article" date="2017" name="Gigascience">
        <title>Genome sequence of the small brown planthopper, Laodelphax striatellus.</title>
        <authorList>
            <person name="Zhu J."/>
            <person name="Jiang F."/>
            <person name="Wang X."/>
            <person name="Yang P."/>
            <person name="Bao Y."/>
            <person name="Zhao W."/>
            <person name="Wang W."/>
            <person name="Lu H."/>
            <person name="Wang Q."/>
            <person name="Cui N."/>
            <person name="Li J."/>
            <person name="Chen X."/>
            <person name="Luo L."/>
            <person name="Yu J."/>
            <person name="Kang L."/>
            <person name="Cui F."/>
        </authorList>
    </citation>
    <scope>NUCLEOTIDE SEQUENCE [LARGE SCALE GENOMIC DNA]</scope>
    <source>
        <strain evidence="2">Lst14</strain>
    </source>
</reference>
<feature type="non-terminal residue" evidence="2">
    <location>
        <position position="1"/>
    </location>
</feature>
<dbReference type="OrthoDB" id="207378at2759"/>
<evidence type="ECO:0000313" key="2">
    <source>
        <dbReference type="EMBL" id="RZF46494.1"/>
    </source>
</evidence>
<dbReference type="InParanoid" id="A0A482XLE3"/>
<proteinExistence type="predicted"/>
<feature type="non-terminal residue" evidence="2">
    <location>
        <position position="162"/>
    </location>
</feature>
<protein>
    <recommendedName>
        <fullName evidence="4">Acyltransferase 3 domain-containing protein</fullName>
    </recommendedName>
</protein>
<dbReference type="EMBL" id="QKKF02006165">
    <property type="protein sequence ID" value="RZF46494.1"/>
    <property type="molecule type" value="Genomic_DNA"/>
</dbReference>
<gene>
    <name evidence="2" type="ORF">LSTR_LSTR015018</name>
</gene>
<feature type="transmembrane region" description="Helical" evidence="1">
    <location>
        <begin position="134"/>
        <end position="152"/>
    </location>
</feature>
<dbReference type="AlphaFoldDB" id="A0A482XLE3"/>
<keyword evidence="1" id="KW-0812">Transmembrane</keyword>
<feature type="transmembrane region" description="Helical" evidence="1">
    <location>
        <begin position="93"/>
        <end position="114"/>
    </location>
</feature>
<evidence type="ECO:0008006" key="4">
    <source>
        <dbReference type="Google" id="ProtNLM"/>
    </source>
</evidence>
<dbReference type="STRING" id="195883.A0A482XLE3"/>
<sequence>VYSYRLTTPYLFVLGVVQISMKWFHYNSVFEPPAADHINCPNYWWRNLLYINTLFPVKDMCMLWSWYLADDTQFYVLGTILLIMAVKHFRAAASLMVVFLISSWCTTAYIAFSNKHMPNVDDPLALFDKIYDKPWTRLGPYLVGMATGWFLFKIDCKIKMNR</sequence>
<dbReference type="Proteomes" id="UP000291343">
    <property type="component" value="Unassembled WGS sequence"/>
</dbReference>
<feature type="transmembrane region" description="Helical" evidence="1">
    <location>
        <begin position="64"/>
        <end position="86"/>
    </location>
</feature>